<dbReference type="AlphaFoldDB" id="A0A429Z806"/>
<sequence length="890" mass="102839">MKWLSVEFKGAHLSTYHYQNETCVGVNTYDNPSFEELFIALKKEPIEGIMLKNYPSEMSQEKQTAFCQEWMEKLNIPVVMADMLSKELSLSEQFQQIADEYTWQLTYTGYQPGKTEYCVESLLTVGNGFMGLRGTTPEMEISKNHYPATYLASLYDEAKSTVAGHEVVNEDFVNAPNLQGLTVKLDDEDYFKITSDNVKNLTRHLDLKTGLFTSEMIAYLPKGKLLKIKTSRIANMKHWQQYSMQYEVTPLNFSAHLTIVSISEGDVYNYNVERYRSLQSHHLSVTDTYVDSRRSCLLAKTKTSDIQIAQVSTLHLSKTLKDSQVTYTRTAKQTTHCIRFFANCQETYQLDKTVFIEKRQAGQHLTLGDFLAKEKSYQNFQTNYKESATAWGELWEQSDIQIEGDMMSQKMLRLHTFHLLVSASPYSNPHLDASVTARGLHGEAYRGHVFWDEIYILPFYVMHYPKTAKQLLMYRYNRLNQAKIAAKEAGYKGAMFPWQSGLDGSEQSQKIHLNPLSGEWGPDHSRLQRHVSLAIAYNVWFYWHNTQDQTFMEMYGLELLLEIAKFWLSVTRFDSQDNRYHIEGVMGPDEFHEAYPNSEKGGLKDNAYTNMMVVWLFEELENLTKTVSLETLSSLYQRTQVTVADLEKMKKIRAKLALAINSDGIIAQYDGYLSLKEIDWQYYRKKYQNIYRMDRILGAEGKSADDYQVTKQADTLMLFYNFNQTQIDLILDDLGYHLPDDYLKRNLTYYLKRTSHGSTLSRIVHAKLAQEVGHEELAWQLYQEALFSDYQDIQGGTTAEGIHAGVMAATLYVTLTTFGGLDLREDIIQITPDLPTHWKKLAFNFTHRNIDYRVVMTQEELTIKSSEDSMISICGKHYSLVKEKTLEIII</sequence>
<evidence type="ECO:0000256" key="5">
    <source>
        <dbReference type="PIRSR" id="PIRSR036289-51"/>
    </source>
</evidence>
<dbReference type="Pfam" id="PF03632">
    <property type="entry name" value="Glyco_hydro_65m"/>
    <property type="match status" value="1"/>
</dbReference>
<evidence type="ECO:0000256" key="3">
    <source>
        <dbReference type="ARBA" id="ARBA00022679"/>
    </source>
</evidence>
<dbReference type="InterPro" id="IPR005195">
    <property type="entry name" value="Glyco_hydro_65_M"/>
</dbReference>
<dbReference type="InterPro" id="IPR005194">
    <property type="entry name" value="Glyco_hydro_65_C"/>
</dbReference>
<feature type="domain" description="Glycoside hydrolase family 65 C-terminal" evidence="7">
    <location>
        <begin position="822"/>
        <end position="873"/>
    </location>
</feature>
<dbReference type="Gene3D" id="2.60.420.10">
    <property type="entry name" value="Maltose phosphorylase, domain 3"/>
    <property type="match status" value="1"/>
</dbReference>
<name>A0A429Z806_9ENTE</name>
<evidence type="ECO:0000259" key="6">
    <source>
        <dbReference type="Pfam" id="PF03632"/>
    </source>
</evidence>
<dbReference type="SUPFAM" id="SSF74650">
    <property type="entry name" value="Galactose mutarotase-like"/>
    <property type="match status" value="1"/>
</dbReference>
<dbReference type="InterPro" id="IPR005196">
    <property type="entry name" value="Glyco_hydro_65_N"/>
</dbReference>
<evidence type="ECO:0000256" key="2">
    <source>
        <dbReference type="ARBA" id="ARBA00022676"/>
    </source>
</evidence>
<dbReference type="Gene3D" id="2.70.98.40">
    <property type="entry name" value="Glycoside hydrolase, family 65, N-terminal domain"/>
    <property type="match status" value="1"/>
</dbReference>
<dbReference type="GO" id="GO:0016757">
    <property type="term" value="F:glycosyltransferase activity"/>
    <property type="evidence" value="ECO:0007669"/>
    <property type="project" value="UniProtKB-KW"/>
</dbReference>
<keyword evidence="3" id="KW-0808">Transferase</keyword>
<dbReference type="GO" id="GO:0030246">
    <property type="term" value="F:carbohydrate binding"/>
    <property type="evidence" value="ECO:0007669"/>
    <property type="project" value="InterPro"/>
</dbReference>
<reference evidence="9 10" key="1">
    <citation type="submission" date="2018-03" db="EMBL/GenBank/DDBJ databases">
        <authorList>
            <person name="Gulvik C.A."/>
        </authorList>
    </citation>
    <scope>NUCLEOTIDE SEQUENCE [LARGE SCALE GENOMIC DNA]</scope>
    <source>
        <strain evidence="9 10">JCM 31581</strain>
    </source>
</reference>
<keyword evidence="2" id="KW-0328">Glycosyltransferase</keyword>
<dbReference type="OrthoDB" id="9758855at2"/>
<dbReference type="GO" id="GO:0004553">
    <property type="term" value="F:hydrolase activity, hydrolyzing O-glycosyl compounds"/>
    <property type="evidence" value="ECO:0007669"/>
    <property type="project" value="TreeGrafter"/>
</dbReference>
<keyword evidence="9" id="KW-0378">Hydrolase</keyword>
<dbReference type="SUPFAM" id="SSF48208">
    <property type="entry name" value="Six-hairpin glycosidases"/>
    <property type="match status" value="1"/>
</dbReference>
<organism evidence="9 10">
    <name type="scientific">Vagococcus humatus</name>
    <dbReference type="NCBI Taxonomy" id="1889241"/>
    <lineage>
        <taxon>Bacteria</taxon>
        <taxon>Bacillati</taxon>
        <taxon>Bacillota</taxon>
        <taxon>Bacilli</taxon>
        <taxon>Lactobacillales</taxon>
        <taxon>Enterococcaceae</taxon>
        <taxon>Vagococcus</taxon>
    </lineage>
</organism>
<gene>
    <name evidence="9" type="ORF">C7P63_01860</name>
</gene>
<dbReference type="Gene3D" id="1.50.10.10">
    <property type="match status" value="1"/>
</dbReference>
<dbReference type="Pfam" id="PF03636">
    <property type="entry name" value="Glyco_hydro_65N"/>
    <property type="match status" value="1"/>
</dbReference>
<protein>
    <submittedName>
        <fullName evidence="9">Glycoside hydrolase family 65 protein</fullName>
    </submittedName>
</protein>
<dbReference type="PANTHER" id="PTHR11051:SF8">
    <property type="entry name" value="PROTEIN-GLUCOSYLGALACTOSYLHYDROXYLYSINE GLUCOSIDASE"/>
    <property type="match status" value="1"/>
</dbReference>
<feature type="domain" description="Glycoside hydrolase family 65 N-terminal" evidence="8">
    <location>
        <begin position="107"/>
        <end position="356"/>
    </location>
</feature>
<feature type="domain" description="Glycoside hydrolase family 65 central catalytic" evidence="6">
    <location>
        <begin position="413"/>
        <end position="811"/>
    </location>
</feature>
<dbReference type="GO" id="GO:0005975">
    <property type="term" value="P:carbohydrate metabolic process"/>
    <property type="evidence" value="ECO:0007669"/>
    <property type="project" value="InterPro"/>
</dbReference>
<accession>A0A429Z806</accession>
<keyword evidence="10" id="KW-1185">Reference proteome</keyword>
<dbReference type="InterPro" id="IPR037018">
    <property type="entry name" value="GH65_N"/>
</dbReference>
<dbReference type="InterPro" id="IPR008928">
    <property type="entry name" value="6-hairpin_glycosidase_sf"/>
</dbReference>
<evidence type="ECO:0000313" key="9">
    <source>
        <dbReference type="EMBL" id="RST89849.1"/>
    </source>
</evidence>
<dbReference type="InterPro" id="IPR017045">
    <property type="entry name" value="Malt_Pase/Glycosyl_Hdrlase"/>
</dbReference>
<dbReference type="InterPro" id="IPR011013">
    <property type="entry name" value="Gal_mutarotase_sf_dom"/>
</dbReference>
<evidence type="ECO:0000256" key="4">
    <source>
        <dbReference type="PIRSR" id="PIRSR036289-50"/>
    </source>
</evidence>
<evidence type="ECO:0000259" key="8">
    <source>
        <dbReference type="Pfam" id="PF03636"/>
    </source>
</evidence>
<feature type="active site" description="Proton donor" evidence="4">
    <location>
        <position position="590"/>
    </location>
</feature>
<dbReference type="Pfam" id="PF03633">
    <property type="entry name" value="Glyco_hydro_65C"/>
    <property type="match status" value="1"/>
</dbReference>
<dbReference type="Proteomes" id="UP000277864">
    <property type="component" value="Unassembled WGS sequence"/>
</dbReference>
<dbReference type="InterPro" id="IPR012341">
    <property type="entry name" value="6hp_glycosidase-like_sf"/>
</dbReference>
<dbReference type="PANTHER" id="PTHR11051">
    <property type="entry name" value="GLYCOSYL HYDROLASE-RELATED"/>
    <property type="match status" value="1"/>
</dbReference>
<comment type="similarity">
    <text evidence="1">Belongs to the glycosyl hydrolase 65 family.</text>
</comment>
<feature type="binding site" evidence="5">
    <location>
        <begin position="451"/>
        <end position="452"/>
    </location>
    <ligand>
        <name>substrate</name>
    </ligand>
</feature>
<dbReference type="RefSeq" id="WP_125942461.1">
    <property type="nucleotide sequence ID" value="NZ_PXZH01000001.1"/>
</dbReference>
<comment type="caution">
    <text evidence="9">The sequence shown here is derived from an EMBL/GenBank/DDBJ whole genome shotgun (WGS) entry which is preliminary data.</text>
</comment>
<proteinExistence type="inferred from homology"/>
<evidence type="ECO:0000256" key="1">
    <source>
        <dbReference type="ARBA" id="ARBA00006768"/>
    </source>
</evidence>
<dbReference type="PIRSF" id="PIRSF036289">
    <property type="entry name" value="Glycosyl_hydrolase_malt_phosph"/>
    <property type="match status" value="1"/>
</dbReference>
<dbReference type="EMBL" id="PXZH01000001">
    <property type="protein sequence ID" value="RST89849.1"/>
    <property type="molecule type" value="Genomic_DNA"/>
</dbReference>
<evidence type="ECO:0000313" key="10">
    <source>
        <dbReference type="Proteomes" id="UP000277864"/>
    </source>
</evidence>
<evidence type="ECO:0000259" key="7">
    <source>
        <dbReference type="Pfam" id="PF03633"/>
    </source>
</evidence>
<feature type="binding site" evidence="5">
    <location>
        <begin position="711"/>
        <end position="712"/>
    </location>
    <ligand>
        <name>substrate</name>
    </ligand>
</feature>